<dbReference type="AlphaFoldDB" id="A0A9W2ZF92"/>
<sequence length="337" mass="38317">MEDLSTQSVKTNSDQNIDSNDTLKYQGRYRGRHEIGLCPEVVASPTKVLNCEKKIKHKEFIPYKMFSMMDFPEHYRDIDLLQIVHIIAFLTVKIIVKCVSQDRPLLDEFNQPYPLAEFRGSEDSHFGTGRIGTVWSYSENDDKPCPCSKCHNSGNPTKVWGLIRVITAVHVVFDQKEALRSECLFGFDSLDAVPTLLEGVGMERADTNDDRCHLSCVTHDVSLLQKIKPKWSSYPIYHSNVLKKFTALDDKLVIIVAHPHGCPKQVSIGDWIYRDETGDKSSEGHPYVKYNYTTATCQGSSGATLYILGRKWKLWYNQVHSGYDSNNRFNYSGTGCD</sequence>
<dbReference type="OrthoDB" id="6045352at2759"/>
<organism evidence="2 3">
    <name type="scientific">Biomphalaria glabrata</name>
    <name type="common">Bloodfluke planorb</name>
    <name type="synonym">Freshwater snail</name>
    <dbReference type="NCBI Taxonomy" id="6526"/>
    <lineage>
        <taxon>Eukaryota</taxon>
        <taxon>Metazoa</taxon>
        <taxon>Spiralia</taxon>
        <taxon>Lophotrochozoa</taxon>
        <taxon>Mollusca</taxon>
        <taxon>Gastropoda</taxon>
        <taxon>Heterobranchia</taxon>
        <taxon>Euthyneura</taxon>
        <taxon>Panpulmonata</taxon>
        <taxon>Hygrophila</taxon>
        <taxon>Lymnaeoidea</taxon>
        <taxon>Planorbidae</taxon>
        <taxon>Biomphalaria</taxon>
    </lineage>
</organism>
<dbReference type="RefSeq" id="XP_055873667.1">
    <property type="nucleotide sequence ID" value="XM_056017692.1"/>
</dbReference>
<dbReference type="Proteomes" id="UP001165740">
    <property type="component" value="Chromosome 18"/>
</dbReference>
<dbReference type="InterPro" id="IPR009003">
    <property type="entry name" value="Peptidase_S1_PA"/>
</dbReference>
<feature type="region of interest" description="Disordered" evidence="1">
    <location>
        <begin position="1"/>
        <end position="21"/>
    </location>
</feature>
<dbReference type="SUPFAM" id="SSF50494">
    <property type="entry name" value="Trypsin-like serine proteases"/>
    <property type="match status" value="1"/>
</dbReference>
<keyword evidence="2" id="KW-1185">Reference proteome</keyword>
<reference evidence="3" key="1">
    <citation type="submission" date="2025-08" db="UniProtKB">
        <authorList>
            <consortium name="RefSeq"/>
        </authorList>
    </citation>
    <scope>IDENTIFICATION</scope>
</reference>
<dbReference type="GeneID" id="129924050"/>
<evidence type="ECO:0000313" key="2">
    <source>
        <dbReference type="Proteomes" id="UP001165740"/>
    </source>
</evidence>
<proteinExistence type="predicted"/>
<gene>
    <name evidence="3" type="primary">LOC129924050</name>
</gene>
<evidence type="ECO:0000256" key="1">
    <source>
        <dbReference type="SAM" id="MobiDB-lite"/>
    </source>
</evidence>
<protein>
    <submittedName>
        <fullName evidence="3">Uncharacterized protein LOC129924050</fullName>
    </submittedName>
</protein>
<name>A0A9W2ZF92_BIOGL</name>
<evidence type="ECO:0000313" key="3">
    <source>
        <dbReference type="RefSeq" id="XP_055873667.1"/>
    </source>
</evidence>
<accession>A0A9W2ZF92</accession>